<dbReference type="InterPro" id="IPR029045">
    <property type="entry name" value="ClpP/crotonase-like_dom_sf"/>
</dbReference>
<dbReference type="Pfam" id="PF01039">
    <property type="entry name" value="Carboxyl_trans"/>
    <property type="match status" value="1"/>
</dbReference>
<feature type="domain" description="CoA carboxyltransferase N-terminal" evidence="2">
    <location>
        <begin position="1"/>
        <end position="246"/>
    </location>
</feature>
<dbReference type="PROSITE" id="PS50980">
    <property type="entry name" value="COA_CT_NTER"/>
    <property type="match status" value="1"/>
</dbReference>
<dbReference type="GO" id="GO:0016829">
    <property type="term" value="F:lyase activity"/>
    <property type="evidence" value="ECO:0007669"/>
    <property type="project" value="UniProtKB-KW"/>
</dbReference>
<dbReference type="RefSeq" id="WP_378403760.1">
    <property type="nucleotide sequence ID" value="NZ_JBHTCS010000011.1"/>
</dbReference>
<dbReference type="InterPro" id="IPR034733">
    <property type="entry name" value="AcCoA_carboxyl_beta"/>
</dbReference>
<name>A0ABW2RW32_9NOCA</name>
<sequence length="285" mass="29821">MNVHVSRRDPITEKNARERAAAVLDPGTFRELIDPFHRLVSPHLEPQGIAPQSDDGVVVARGTIDDVSAVVVALDGRFQGGGIGEVGGAKIAGALELALRDATAGKGIRPVLILETGGIRLQEANLGLLAIAEIHAAIAALRRRVPVVGVVPGMVGCFGGMGIAAGLCSDLIMTPQGRLGLNGPEVIEQEAGVTELDARDRAHIWRTIGGKTRTAVGLADVLVPDDVGEIRDAVRRVFQRGVRPDPQCRSAEADIALSLLAAVDPNQPIDEVGVQNLFAAPENGN</sequence>
<dbReference type="PANTHER" id="PTHR42995">
    <property type="entry name" value="ACETYL-COENZYME A CARBOXYLASE CARBOXYL TRANSFERASE SUBUNIT BETA, CHLOROPLASTIC"/>
    <property type="match status" value="1"/>
</dbReference>
<keyword evidence="3" id="KW-0456">Lyase</keyword>
<evidence type="ECO:0000313" key="4">
    <source>
        <dbReference type="Proteomes" id="UP001596484"/>
    </source>
</evidence>
<dbReference type="NCBIfam" id="TIGR03133">
    <property type="entry name" value="malonate_beta"/>
    <property type="match status" value="1"/>
</dbReference>
<evidence type="ECO:0000256" key="1">
    <source>
        <dbReference type="ARBA" id="ARBA00022679"/>
    </source>
</evidence>
<dbReference type="NCBIfam" id="NF005530">
    <property type="entry name" value="PRK07189.1"/>
    <property type="match status" value="1"/>
</dbReference>
<dbReference type="PANTHER" id="PTHR42995:SF1">
    <property type="entry name" value="MALONATE DECARBOXYLASE BETA SUBUNIT"/>
    <property type="match status" value="1"/>
</dbReference>
<dbReference type="Gene3D" id="3.90.226.10">
    <property type="entry name" value="2-enoyl-CoA Hydratase, Chain A, domain 1"/>
    <property type="match status" value="1"/>
</dbReference>
<dbReference type="SUPFAM" id="SSF52096">
    <property type="entry name" value="ClpP/crotonase"/>
    <property type="match status" value="1"/>
</dbReference>
<dbReference type="EMBL" id="JBHTCS010000011">
    <property type="protein sequence ID" value="MFC7448063.1"/>
    <property type="molecule type" value="Genomic_DNA"/>
</dbReference>
<gene>
    <name evidence="3" type="ORF">ACFQS9_09195</name>
</gene>
<dbReference type="InterPro" id="IPR017556">
    <property type="entry name" value="Malonate_beta"/>
</dbReference>
<dbReference type="InterPro" id="IPR011762">
    <property type="entry name" value="COA_CT_N"/>
</dbReference>
<proteinExistence type="predicted"/>
<keyword evidence="1" id="KW-0808">Transferase</keyword>
<comment type="caution">
    <text evidence="3">The sequence shown here is derived from an EMBL/GenBank/DDBJ whole genome shotgun (WGS) entry which is preliminary data.</text>
</comment>
<dbReference type="EC" id="4.1.1.88" evidence="3"/>
<keyword evidence="4" id="KW-1185">Reference proteome</keyword>
<organism evidence="3 4">
    <name type="scientific">Rhodococcus daqingensis</name>
    <dbReference type="NCBI Taxonomy" id="2479363"/>
    <lineage>
        <taxon>Bacteria</taxon>
        <taxon>Bacillati</taxon>
        <taxon>Actinomycetota</taxon>
        <taxon>Actinomycetes</taxon>
        <taxon>Mycobacteriales</taxon>
        <taxon>Nocardiaceae</taxon>
        <taxon>Rhodococcus</taxon>
    </lineage>
</organism>
<protein>
    <submittedName>
        <fullName evidence="3">Biotin-independent malonate decarboxylase subunit beta</fullName>
        <ecNumber evidence="3">4.1.1.88</ecNumber>
    </submittedName>
</protein>
<evidence type="ECO:0000313" key="3">
    <source>
        <dbReference type="EMBL" id="MFC7448063.1"/>
    </source>
</evidence>
<accession>A0ABW2RW32</accession>
<dbReference type="Proteomes" id="UP001596484">
    <property type="component" value="Unassembled WGS sequence"/>
</dbReference>
<reference evidence="4" key="1">
    <citation type="journal article" date="2019" name="Int. J. Syst. Evol. Microbiol.">
        <title>The Global Catalogue of Microorganisms (GCM) 10K type strain sequencing project: providing services to taxonomists for standard genome sequencing and annotation.</title>
        <authorList>
            <consortium name="The Broad Institute Genomics Platform"/>
            <consortium name="The Broad Institute Genome Sequencing Center for Infectious Disease"/>
            <person name="Wu L."/>
            <person name="Ma J."/>
        </authorList>
    </citation>
    <scope>NUCLEOTIDE SEQUENCE [LARGE SCALE GENOMIC DNA]</scope>
    <source>
        <strain evidence="4">ICMP 19430</strain>
    </source>
</reference>
<evidence type="ECO:0000259" key="2">
    <source>
        <dbReference type="PROSITE" id="PS50980"/>
    </source>
</evidence>